<dbReference type="GO" id="GO:0008901">
    <property type="term" value="F:ferredoxin hydrogenase activity"/>
    <property type="evidence" value="ECO:0007669"/>
    <property type="project" value="InterPro"/>
</dbReference>
<keyword evidence="5 8" id="KW-0533">Nickel</keyword>
<comment type="subcellular location">
    <subcellularLocation>
        <location evidence="2">Cell envelope</location>
    </subcellularLocation>
</comment>
<comment type="caution">
    <text evidence="10">The sequence shown here is derived from an EMBL/GenBank/DDBJ whole genome shotgun (WGS) entry which is preliminary data.</text>
</comment>
<dbReference type="SUPFAM" id="SSF56762">
    <property type="entry name" value="HydB/Nqo4-like"/>
    <property type="match status" value="1"/>
</dbReference>
<keyword evidence="6 8" id="KW-0479">Metal-binding</keyword>
<keyword evidence="11" id="KW-1185">Reference proteome</keyword>
<dbReference type="GO" id="GO:0016151">
    <property type="term" value="F:nickel cation binding"/>
    <property type="evidence" value="ECO:0007669"/>
    <property type="project" value="InterPro"/>
</dbReference>
<keyword evidence="7 9" id="KW-0560">Oxidoreductase</keyword>
<proteinExistence type="inferred from homology"/>
<dbReference type="Pfam" id="PF00374">
    <property type="entry name" value="NiFeSe_Hases"/>
    <property type="match status" value="3"/>
</dbReference>
<evidence type="ECO:0000256" key="7">
    <source>
        <dbReference type="ARBA" id="ARBA00023002"/>
    </source>
</evidence>
<feature type="binding site" evidence="8">
    <location>
        <position position="64"/>
    </location>
    <ligand>
        <name>Fe cation</name>
        <dbReference type="ChEBI" id="CHEBI:24875"/>
    </ligand>
</feature>
<dbReference type="RefSeq" id="WP_008909589.1">
    <property type="nucleotide sequence ID" value="NZ_CAKP01000115.1"/>
</dbReference>
<dbReference type="InterPro" id="IPR029014">
    <property type="entry name" value="NiFe-Hase_large"/>
</dbReference>
<keyword evidence="8" id="KW-0408">Iron</keyword>
<feature type="binding site" evidence="8">
    <location>
        <position position="390"/>
    </location>
    <ligand>
        <name>Mg(2+)</name>
        <dbReference type="ChEBI" id="CHEBI:18420"/>
    </ligand>
</feature>
<dbReference type="PROSITE" id="PS00508">
    <property type="entry name" value="NI_HGENASE_L_2"/>
    <property type="match status" value="1"/>
</dbReference>
<feature type="binding site" evidence="8">
    <location>
        <position position="64"/>
    </location>
    <ligand>
        <name>Ni(2+)</name>
        <dbReference type="ChEBI" id="CHEBI:49786"/>
    </ligand>
</feature>
<dbReference type="AlphaFoldDB" id="I7LKB7"/>
<dbReference type="Proteomes" id="UP000007652">
    <property type="component" value="Unassembled WGS sequence"/>
</dbReference>
<gene>
    <name evidence="10" type="ORF">CAAU_2249</name>
</gene>
<evidence type="ECO:0000313" key="11">
    <source>
        <dbReference type="Proteomes" id="UP000007652"/>
    </source>
</evidence>
<evidence type="ECO:0000256" key="2">
    <source>
        <dbReference type="ARBA" id="ARBA00004196"/>
    </source>
</evidence>
<evidence type="ECO:0000256" key="5">
    <source>
        <dbReference type="ARBA" id="ARBA00022596"/>
    </source>
</evidence>
<feature type="binding site" evidence="8">
    <location>
        <position position="42"/>
    </location>
    <ligand>
        <name>Mg(2+)</name>
        <dbReference type="ChEBI" id="CHEBI:18420"/>
    </ligand>
</feature>
<dbReference type="PROSITE" id="PS00507">
    <property type="entry name" value="NI_HGENASE_L_1"/>
    <property type="match status" value="1"/>
</dbReference>
<evidence type="ECO:0000256" key="8">
    <source>
        <dbReference type="PIRSR" id="PIRSR601501-1"/>
    </source>
</evidence>
<evidence type="ECO:0000313" key="10">
    <source>
        <dbReference type="EMBL" id="CCJ34333.1"/>
    </source>
</evidence>
<keyword evidence="8" id="KW-0460">Magnesium</keyword>
<dbReference type="InterPro" id="IPR018194">
    <property type="entry name" value="Ni-dep_hyd_lsu_Ni_BS"/>
</dbReference>
<feature type="binding site" evidence="8">
    <location>
        <position position="61"/>
    </location>
    <ligand>
        <name>Ni(2+)</name>
        <dbReference type="ChEBI" id="CHEBI:49786"/>
    </ligand>
</feature>
<dbReference type="OrthoDB" id="9761717at2"/>
<comment type="subunit">
    <text evidence="4">Heterodimer of a large and a small subunit.</text>
</comment>
<feature type="binding site" evidence="8">
    <location>
        <position position="437"/>
    </location>
    <ligand>
        <name>Ni(2+)</name>
        <dbReference type="ChEBI" id="CHEBI:49786"/>
    </ligand>
</feature>
<evidence type="ECO:0000256" key="1">
    <source>
        <dbReference type="ARBA" id="ARBA00001967"/>
    </source>
</evidence>
<dbReference type="PANTHER" id="PTHR42958">
    <property type="entry name" value="HYDROGENASE-2 LARGE CHAIN"/>
    <property type="match status" value="1"/>
</dbReference>
<dbReference type="STRING" id="857293.CAAU_2249"/>
<protein>
    <submittedName>
        <fullName evidence="10">[Ni/Fe] hydrogenase, group 1, large subunit</fullName>
    </submittedName>
</protein>
<organism evidence="10 11">
    <name type="scientific">Caloramator australicus RC3</name>
    <dbReference type="NCBI Taxonomy" id="857293"/>
    <lineage>
        <taxon>Bacteria</taxon>
        <taxon>Bacillati</taxon>
        <taxon>Bacillota</taxon>
        <taxon>Clostridia</taxon>
        <taxon>Eubacteriales</taxon>
        <taxon>Clostridiaceae</taxon>
        <taxon>Caloramator</taxon>
    </lineage>
</organism>
<name>I7LKB7_9CLOT</name>
<comment type="cofactor">
    <cofactor evidence="8">
        <name>Fe cation</name>
        <dbReference type="ChEBI" id="CHEBI:24875"/>
    </cofactor>
</comment>
<sequence length="448" mass="51058">MGRIVVIDPITRMSGFLGIEVEVEGDKIIDAKAVGNLFRGFEKILKGRHALDAVYLTERICGICSSAHSVASTLALEDALEITPSLNVRYIRDLIHAFDIIQNHIRHFYLFTVPDYVKFDSINPVSETCHKDYRLPVNLNNKIQGDYIKSIEYSKLAHVGVSILGGKSPHNHGILPGVVTGSLDRFKIEELKSLINKIKDFVDNYMLEDVDIISNYYNDYFEKGDTYNNFLSFGLFDYEDFSYLKPSVIINGIRQEFDKDKIRENIAYSWYKIEDGQIVEDINKEGAYSFVKSPRYDKWAMEVGPLARMILSGRYKLQNSTMDRITARCLEASVILKIMQVLIERIEPVEERIKYQFKDKAEGIGLTDTTRGALLHFVSLERDIINGYDIITPSAWNFSPRDEISFGTAEKALMGTKINDVNDIVEVGRIVRSFDPCISCATHVTIRR</sequence>
<evidence type="ECO:0000256" key="6">
    <source>
        <dbReference type="ARBA" id="ARBA00022723"/>
    </source>
</evidence>
<accession>I7LKB7</accession>
<dbReference type="EMBL" id="CAKP01000115">
    <property type="protein sequence ID" value="CCJ34333.1"/>
    <property type="molecule type" value="Genomic_DNA"/>
</dbReference>
<dbReference type="Gene3D" id="1.10.645.10">
    <property type="entry name" value="Cytochrome-c3 Hydrogenase, chain B"/>
    <property type="match status" value="1"/>
</dbReference>
<dbReference type="eggNOG" id="COG0374">
    <property type="taxonomic scope" value="Bacteria"/>
</dbReference>
<feature type="binding site" evidence="8">
    <location>
        <position position="440"/>
    </location>
    <ligand>
        <name>Fe cation</name>
        <dbReference type="ChEBI" id="CHEBI:24875"/>
    </ligand>
</feature>
<dbReference type="PANTHER" id="PTHR42958:SF2">
    <property type="entry name" value="UPTAKE HYDROGENASE LARGE SUBUNIT"/>
    <property type="match status" value="1"/>
</dbReference>
<evidence type="ECO:0000256" key="9">
    <source>
        <dbReference type="RuleBase" id="RU003896"/>
    </source>
</evidence>
<evidence type="ECO:0000256" key="4">
    <source>
        <dbReference type="ARBA" id="ARBA00011771"/>
    </source>
</evidence>
<dbReference type="InterPro" id="IPR050867">
    <property type="entry name" value="NiFe/NiFeSe_hydrgnase_LSU"/>
</dbReference>
<evidence type="ECO:0000256" key="3">
    <source>
        <dbReference type="ARBA" id="ARBA00009292"/>
    </source>
</evidence>
<comment type="similarity">
    <text evidence="3 9">Belongs to the [NiFe]/[NiFeSe] hydrogenase large subunit family.</text>
</comment>
<comment type="cofactor">
    <cofactor evidence="1 8">
        <name>Ni(2+)</name>
        <dbReference type="ChEBI" id="CHEBI:49786"/>
    </cofactor>
</comment>
<feature type="binding site" evidence="8">
    <location>
        <position position="443"/>
    </location>
    <ligand>
        <name>Mg(2+)</name>
        <dbReference type="ChEBI" id="CHEBI:18420"/>
    </ligand>
</feature>
<dbReference type="GO" id="GO:0030313">
    <property type="term" value="C:cell envelope"/>
    <property type="evidence" value="ECO:0007669"/>
    <property type="project" value="UniProtKB-SubCell"/>
</dbReference>
<dbReference type="InterPro" id="IPR001501">
    <property type="entry name" value="Ni-dep_hyd_lsu"/>
</dbReference>
<reference evidence="10 11" key="1">
    <citation type="journal article" date="2011" name="J. Bacteriol.">
        <title>Draft genome sequence of Caloramator australicus strain RC3T, a thermoanaerobe from the Great Artesian Basin of Australia.</title>
        <authorList>
            <person name="Ogg C.D."/>
            <person name="Patel B.K.C."/>
        </authorList>
    </citation>
    <scope>NUCLEOTIDE SEQUENCE [LARGE SCALE GENOMIC DNA]</scope>
    <source>
        <strain evidence="10 11">RC3</strain>
    </source>
</reference>